<sequence length="340" mass="37859">RNFVYPQYVLDSTAKNATSCKGADKELKLEGCYGGLPFPIPKTGNQVMWNHLLAYEQNAAAGVNETYIVPAAGKPVFVGKSASKQYRPFLDPEKAGPFPSELVFWKTYIEDLAPARAVGGKLVIIDSLDMLKTGRRAFSYIPGQRRVKLSPDLQYDTPHPYSGGAGTMDDAKIFLGALDRFDFKLIGKKEKYIYYNNFNLNDAKACSTETLLSTKGFPHPDCVRWELHRVWVVEATLKPGFRHIYKKRIFYWDEDSYAAGQAENYDAGGKLFRFVFGSFFPYFDGPGGNGDSTHYLDLQTGIYSVSGSGSCKACGWWSIKKEAIDPMLFSPEAMAGAGIR</sequence>
<gene>
    <name evidence="1" type="ORF">D3872_24625</name>
</gene>
<dbReference type="Pfam" id="PF07044">
    <property type="entry name" value="DUF1329"/>
    <property type="match status" value="1"/>
</dbReference>
<dbReference type="InterPro" id="IPR010752">
    <property type="entry name" value="DUF1329"/>
</dbReference>
<dbReference type="Gene3D" id="2.50.20.10">
    <property type="entry name" value="Lipoprotein localisation LolA/LolB/LppX"/>
    <property type="match status" value="1"/>
</dbReference>
<dbReference type="EMBL" id="QYUP01000198">
    <property type="protein sequence ID" value="RJG08259.1"/>
    <property type="molecule type" value="Genomic_DNA"/>
</dbReference>
<dbReference type="OrthoDB" id="6751304at2"/>
<evidence type="ECO:0000313" key="1">
    <source>
        <dbReference type="EMBL" id="RJG08259.1"/>
    </source>
</evidence>
<proteinExistence type="predicted"/>
<protein>
    <submittedName>
        <fullName evidence="1">DUF1329 domain-containing protein</fullName>
    </submittedName>
</protein>
<reference evidence="1 2" key="1">
    <citation type="submission" date="2018-09" db="EMBL/GenBank/DDBJ databases">
        <authorList>
            <person name="Zhu H."/>
        </authorList>
    </citation>
    <scope>NUCLEOTIDE SEQUENCE [LARGE SCALE GENOMIC DNA]</scope>
    <source>
        <strain evidence="1 2">K1S02-61</strain>
    </source>
</reference>
<feature type="non-terminal residue" evidence="1">
    <location>
        <position position="1"/>
    </location>
</feature>
<comment type="caution">
    <text evidence="1">The sequence shown here is derived from an EMBL/GenBank/DDBJ whole genome shotgun (WGS) entry which is preliminary data.</text>
</comment>
<evidence type="ECO:0000313" key="2">
    <source>
        <dbReference type="Proteomes" id="UP000284006"/>
    </source>
</evidence>
<name>A0A418X6Y5_9BURK</name>
<accession>A0A418X6Y5</accession>
<keyword evidence="2" id="KW-1185">Reference proteome</keyword>
<dbReference type="RefSeq" id="WP_147374001.1">
    <property type="nucleotide sequence ID" value="NZ_QYUP01000198.1"/>
</dbReference>
<dbReference type="CDD" id="cd16329">
    <property type="entry name" value="LolA_like"/>
    <property type="match status" value="1"/>
</dbReference>
<dbReference type="AlphaFoldDB" id="A0A418X6Y5"/>
<dbReference type="Proteomes" id="UP000284006">
    <property type="component" value="Unassembled WGS sequence"/>
</dbReference>
<organism evidence="1 2">
    <name type="scientific">Massilia cavernae</name>
    <dbReference type="NCBI Taxonomy" id="2320864"/>
    <lineage>
        <taxon>Bacteria</taxon>
        <taxon>Pseudomonadati</taxon>
        <taxon>Pseudomonadota</taxon>
        <taxon>Betaproteobacteria</taxon>
        <taxon>Burkholderiales</taxon>
        <taxon>Oxalobacteraceae</taxon>
        <taxon>Telluria group</taxon>
        <taxon>Massilia</taxon>
    </lineage>
</organism>